<dbReference type="AlphaFoldDB" id="A0A6A6BYH1"/>
<organism evidence="5 6">
    <name type="scientific">Zasmidium cellare ATCC 36951</name>
    <dbReference type="NCBI Taxonomy" id="1080233"/>
    <lineage>
        <taxon>Eukaryota</taxon>
        <taxon>Fungi</taxon>
        <taxon>Dikarya</taxon>
        <taxon>Ascomycota</taxon>
        <taxon>Pezizomycotina</taxon>
        <taxon>Dothideomycetes</taxon>
        <taxon>Dothideomycetidae</taxon>
        <taxon>Mycosphaerellales</taxon>
        <taxon>Mycosphaerellaceae</taxon>
        <taxon>Zasmidium</taxon>
    </lineage>
</organism>
<keyword evidence="4" id="KW-0012">Acyltransferase</keyword>
<name>A0A6A6BYH1_ZASCE</name>
<evidence type="ECO:0000256" key="1">
    <source>
        <dbReference type="ARBA" id="ARBA00005179"/>
    </source>
</evidence>
<proteinExistence type="inferred from homology"/>
<protein>
    <recommendedName>
        <fullName evidence="7">LysR family regulatory protein</fullName>
    </recommendedName>
</protein>
<evidence type="ECO:0000256" key="4">
    <source>
        <dbReference type="ARBA" id="ARBA00023315"/>
    </source>
</evidence>
<gene>
    <name evidence="5" type="ORF">M409DRAFT_30514</name>
</gene>
<dbReference type="InterPro" id="IPR051283">
    <property type="entry name" value="Sec_Metabolite_Acyltrans"/>
</dbReference>
<comment type="pathway">
    <text evidence="1">Secondary metabolite biosynthesis.</text>
</comment>
<reference evidence="5" key="1">
    <citation type="journal article" date="2020" name="Stud. Mycol.">
        <title>101 Dothideomycetes genomes: a test case for predicting lifestyles and emergence of pathogens.</title>
        <authorList>
            <person name="Haridas S."/>
            <person name="Albert R."/>
            <person name="Binder M."/>
            <person name="Bloem J."/>
            <person name="Labutti K."/>
            <person name="Salamov A."/>
            <person name="Andreopoulos B."/>
            <person name="Baker S."/>
            <person name="Barry K."/>
            <person name="Bills G."/>
            <person name="Bluhm B."/>
            <person name="Cannon C."/>
            <person name="Castanera R."/>
            <person name="Culley D."/>
            <person name="Daum C."/>
            <person name="Ezra D."/>
            <person name="Gonzalez J."/>
            <person name="Henrissat B."/>
            <person name="Kuo A."/>
            <person name="Liang C."/>
            <person name="Lipzen A."/>
            <person name="Lutzoni F."/>
            <person name="Magnuson J."/>
            <person name="Mondo S."/>
            <person name="Nolan M."/>
            <person name="Ohm R."/>
            <person name="Pangilinan J."/>
            <person name="Park H.-J."/>
            <person name="Ramirez L."/>
            <person name="Alfaro M."/>
            <person name="Sun H."/>
            <person name="Tritt A."/>
            <person name="Yoshinaga Y."/>
            <person name="Zwiers L.-H."/>
            <person name="Turgeon B."/>
            <person name="Goodwin S."/>
            <person name="Spatafora J."/>
            <person name="Crous P."/>
            <person name="Grigoriev I."/>
        </authorList>
    </citation>
    <scope>NUCLEOTIDE SEQUENCE</scope>
    <source>
        <strain evidence="5">ATCC 36951</strain>
    </source>
</reference>
<dbReference type="InterPro" id="IPR023213">
    <property type="entry name" value="CAT-like_dom_sf"/>
</dbReference>
<dbReference type="GO" id="GO:0016746">
    <property type="term" value="F:acyltransferase activity"/>
    <property type="evidence" value="ECO:0007669"/>
    <property type="project" value="UniProtKB-KW"/>
</dbReference>
<dbReference type="EMBL" id="ML993644">
    <property type="protein sequence ID" value="KAF2158980.1"/>
    <property type="molecule type" value="Genomic_DNA"/>
</dbReference>
<dbReference type="Gene3D" id="3.30.559.10">
    <property type="entry name" value="Chloramphenicol acetyltransferase-like domain"/>
    <property type="match status" value="2"/>
</dbReference>
<keyword evidence="6" id="KW-1185">Reference proteome</keyword>
<dbReference type="Proteomes" id="UP000799537">
    <property type="component" value="Unassembled WGS sequence"/>
</dbReference>
<keyword evidence="3" id="KW-0808">Transferase</keyword>
<dbReference type="PANTHER" id="PTHR31896:SF69">
    <property type="entry name" value="FAMILY REGULATORY PROTEIN, PUTATIVE (AFU_ORTHOLOGUE AFUA_3G14730)-RELATED"/>
    <property type="match status" value="1"/>
</dbReference>
<evidence type="ECO:0008006" key="7">
    <source>
        <dbReference type="Google" id="ProtNLM"/>
    </source>
</evidence>
<dbReference type="RefSeq" id="XP_033659869.1">
    <property type="nucleotide sequence ID" value="XM_033809963.1"/>
</dbReference>
<dbReference type="GeneID" id="54563235"/>
<evidence type="ECO:0000256" key="3">
    <source>
        <dbReference type="ARBA" id="ARBA00022679"/>
    </source>
</evidence>
<comment type="similarity">
    <text evidence="2">Belongs to the plant acyltransferase family.</text>
</comment>
<accession>A0A6A6BYH1</accession>
<sequence length="487" mass="55032">MASSALPKAQVIPLHFWDDTATFRAVVMYFMMRFNAPLCPLKLQAALAKLLARDGWRKLGARLRLNKAGHLEYHVLIETDDQRRVLRFHHEKYEMAIAQHPLASRLPKASSQPEIVGRAEDFLSLMRQPHDPEKLADYLSEDEPILGLHVVSFSDATIVTLSWPHVALDGMGRKALLDAWSLVLQGREDEVSEFHGFDEDPLATLGTNPTEAYVHERKAFRWWDMLVFTFRYLVDQIFWQPKDESRVICLPKSFVQTLKAQAAADIAAEQPSAYVSEGDVISVWWTRRIVSCTPVRPFQTVALNVAFGLRWLLAKDLLPAAKAYVSNAVTFVPTFMPAKDVLNKSLGQVALAVRQSLISLGTREQVEARLAIDRAAQEKTGGGALFGDPWMHMVVCTNWMKGSFYDVDLSAAVIGDSCSGDKERQQGRPSYIQLHSFARGFSLINGFSITGKDTAGNVWLHSVLRREYWQRIEQDLRSIRDEARRHS</sequence>
<dbReference type="Pfam" id="PF02458">
    <property type="entry name" value="Transferase"/>
    <property type="match status" value="1"/>
</dbReference>
<evidence type="ECO:0000313" key="6">
    <source>
        <dbReference type="Proteomes" id="UP000799537"/>
    </source>
</evidence>
<evidence type="ECO:0000256" key="2">
    <source>
        <dbReference type="ARBA" id="ARBA00009861"/>
    </source>
</evidence>
<evidence type="ECO:0000313" key="5">
    <source>
        <dbReference type="EMBL" id="KAF2158980.1"/>
    </source>
</evidence>
<dbReference type="OrthoDB" id="21502at2759"/>
<dbReference type="PANTHER" id="PTHR31896">
    <property type="entry name" value="FAMILY REGULATORY PROTEIN, PUTATIVE (AFU_ORTHOLOGUE AFUA_3G14730)-RELATED"/>
    <property type="match status" value="1"/>
</dbReference>